<feature type="region of interest" description="Disordered" evidence="1">
    <location>
        <begin position="1"/>
        <end position="33"/>
    </location>
</feature>
<organism evidence="2 3">
    <name type="scientific">Ktedonobacter racemifer DSM 44963</name>
    <dbReference type="NCBI Taxonomy" id="485913"/>
    <lineage>
        <taxon>Bacteria</taxon>
        <taxon>Bacillati</taxon>
        <taxon>Chloroflexota</taxon>
        <taxon>Ktedonobacteria</taxon>
        <taxon>Ktedonobacterales</taxon>
        <taxon>Ktedonobacteraceae</taxon>
        <taxon>Ktedonobacter</taxon>
    </lineage>
</organism>
<evidence type="ECO:0000313" key="2">
    <source>
        <dbReference type="EMBL" id="EFH84442.1"/>
    </source>
</evidence>
<keyword evidence="3" id="KW-1185">Reference proteome</keyword>
<gene>
    <name evidence="2" type="ORF">Krac_5485</name>
</gene>
<dbReference type="InParanoid" id="D6TW59"/>
<dbReference type="EMBL" id="ADVG01000003">
    <property type="protein sequence ID" value="EFH84442.1"/>
    <property type="molecule type" value="Genomic_DNA"/>
</dbReference>
<protein>
    <submittedName>
        <fullName evidence="2">Uncharacterized protein</fullName>
    </submittedName>
</protein>
<dbReference type="AlphaFoldDB" id="D6TW59"/>
<evidence type="ECO:0000313" key="3">
    <source>
        <dbReference type="Proteomes" id="UP000004508"/>
    </source>
</evidence>
<reference evidence="2 3" key="1">
    <citation type="journal article" date="2011" name="Stand. Genomic Sci.">
        <title>Non-contiguous finished genome sequence and contextual data of the filamentous soil bacterium Ktedonobacter racemifer type strain (SOSP1-21).</title>
        <authorList>
            <person name="Chang Y.J."/>
            <person name="Land M."/>
            <person name="Hauser L."/>
            <person name="Chertkov O."/>
            <person name="Del Rio T.G."/>
            <person name="Nolan M."/>
            <person name="Copeland A."/>
            <person name="Tice H."/>
            <person name="Cheng J.F."/>
            <person name="Lucas S."/>
            <person name="Han C."/>
            <person name="Goodwin L."/>
            <person name="Pitluck S."/>
            <person name="Ivanova N."/>
            <person name="Ovchinikova G."/>
            <person name="Pati A."/>
            <person name="Chen A."/>
            <person name="Palaniappan K."/>
            <person name="Mavromatis K."/>
            <person name="Liolios K."/>
            <person name="Brettin T."/>
            <person name="Fiebig A."/>
            <person name="Rohde M."/>
            <person name="Abt B."/>
            <person name="Goker M."/>
            <person name="Detter J.C."/>
            <person name="Woyke T."/>
            <person name="Bristow J."/>
            <person name="Eisen J.A."/>
            <person name="Markowitz V."/>
            <person name="Hugenholtz P."/>
            <person name="Kyrpides N.C."/>
            <person name="Klenk H.P."/>
            <person name="Lapidus A."/>
        </authorList>
    </citation>
    <scope>NUCLEOTIDE SEQUENCE [LARGE SCALE GENOMIC DNA]</scope>
    <source>
        <strain evidence="3">DSM 44963</strain>
    </source>
</reference>
<comment type="caution">
    <text evidence="2">The sequence shown here is derived from an EMBL/GenBank/DDBJ whole genome shotgun (WGS) entry which is preliminary data.</text>
</comment>
<evidence type="ECO:0000256" key="1">
    <source>
        <dbReference type="SAM" id="MobiDB-lite"/>
    </source>
</evidence>
<feature type="compositionally biased region" description="Basic and acidic residues" evidence="1">
    <location>
        <begin position="1"/>
        <end position="11"/>
    </location>
</feature>
<sequence length="80" mass="9104">MILGYVRRENDPMSLPHFPHQKEGNQPSQGPEVPEYRFLAIVQESADVFWIVTPDGSMQEPCPSWQTFTGQQERACLGRG</sequence>
<proteinExistence type="predicted"/>
<name>D6TW59_KTERA</name>
<accession>D6TW59</accession>
<dbReference type="Proteomes" id="UP000004508">
    <property type="component" value="Unassembled WGS sequence"/>
</dbReference>